<proteinExistence type="predicted"/>
<reference evidence="2" key="2">
    <citation type="submission" date="2020-09" db="EMBL/GenBank/DDBJ databases">
        <authorList>
            <person name="Sun Q."/>
            <person name="Zhou Y."/>
        </authorList>
    </citation>
    <scope>NUCLEOTIDE SEQUENCE</scope>
    <source>
        <strain evidence="2">CGMCC 4.7110</strain>
    </source>
</reference>
<sequence>MPYPPPRPPAPNGPDVCPSCLAEVIWCVTVNQRAQMVDAKPDPKGNSCVRRDHTGRYLVRQLTKERPTVEGAEALHMPHVATCTVPAPRRTATPTRMSAARVRQGVRPTRWQR</sequence>
<evidence type="ECO:0000256" key="1">
    <source>
        <dbReference type="SAM" id="MobiDB-lite"/>
    </source>
</evidence>
<evidence type="ECO:0000313" key="2">
    <source>
        <dbReference type="EMBL" id="GGN47276.1"/>
    </source>
</evidence>
<keyword evidence="3" id="KW-1185">Reference proteome</keyword>
<gene>
    <name evidence="2" type="ORF">GCM10011578_100800</name>
</gene>
<dbReference type="RefSeq" id="WP_189269745.1">
    <property type="nucleotide sequence ID" value="NZ_BMML01000066.1"/>
</dbReference>
<name>A0A918CY03_9ACTN</name>
<feature type="region of interest" description="Disordered" evidence="1">
    <location>
        <begin position="86"/>
        <end position="113"/>
    </location>
</feature>
<feature type="compositionally biased region" description="Low complexity" evidence="1">
    <location>
        <begin position="86"/>
        <end position="101"/>
    </location>
</feature>
<organism evidence="2 3">
    <name type="scientific">Streptomyces fuscichromogenes</name>
    <dbReference type="NCBI Taxonomy" id="1324013"/>
    <lineage>
        <taxon>Bacteria</taxon>
        <taxon>Bacillati</taxon>
        <taxon>Actinomycetota</taxon>
        <taxon>Actinomycetes</taxon>
        <taxon>Kitasatosporales</taxon>
        <taxon>Streptomycetaceae</taxon>
        <taxon>Streptomyces</taxon>
    </lineage>
</organism>
<evidence type="ECO:0000313" key="3">
    <source>
        <dbReference type="Proteomes" id="UP000653411"/>
    </source>
</evidence>
<dbReference type="EMBL" id="BMML01000066">
    <property type="protein sequence ID" value="GGN47276.1"/>
    <property type="molecule type" value="Genomic_DNA"/>
</dbReference>
<dbReference type="Proteomes" id="UP000653411">
    <property type="component" value="Unassembled WGS sequence"/>
</dbReference>
<accession>A0A918CY03</accession>
<protein>
    <submittedName>
        <fullName evidence="2">Uncharacterized protein</fullName>
    </submittedName>
</protein>
<comment type="caution">
    <text evidence="2">The sequence shown here is derived from an EMBL/GenBank/DDBJ whole genome shotgun (WGS) entry which is preliminary data.</text>
</comment>
<dbReference type="AlphaFoldDB" id="A0A918CY03"/>
<reference evidence="2" key="1">
    <citation type="journal article" date="2014" name="Int. J. Syst. Evol. Microbiol.">
        <title>Complete genome sequence of Corynebacterium casei LMG S-19264T (=DSM 44701T), isolated from a smear-ripened cheese.</title>
        <authorList>
            <consortium name="US DOE Joint Genome Institute (JGI-PGF)"/>
            <person name="Walter F."/>
            <person name="Albersmeier A."/>
            <person name="Kalinowski J."/>
            <person name="Ruckert C."/>
        </authorList>
    </citation>
    <scope>NUCLEOTIDE SEQUENCE</scope>
    <source>
        <strain evidence="2">CGMCC 4.7110</strain>
    </source>
</reference>